<name>A0A251X2F1_9RHOB</name>
<keyword evidence="1" id="KW-0812">Transmembrane</keyword>
<comment type="caution">
    <text evidence="3">The sequence shown here is derived from an EMBL/GenBank/DDBJ whole genome shotgun (WGS) entry which is preliminary data.</text>
</comment>
<evidence type="ECO:0000313" key="4">
    <source>
        <dbReference type="Proteomes" id="UP000194664"/>
    </source>
</evidence>
<feature type="transmembrane region" description="Helical" evidence="1">
    <location>
        <begin position="22"/>
        <end position="43"/>
    </location>
</feature>
<keyword evidence="1" id="KW-1133">Transmembrane helix</keyword>
<sequence length="339" mass="34776">MAAYSDVRAPHQAERKLNTGKLVNVVGACVSLAVVASVGVWGYKLVMRDVTGVPVVRAMEGAMRQAPSNPGGEIAPNLGLSVNDVAALGGATAPEEAEAVLLAPQTAALPAEDLAVMPTAEAGEVVAQGVAEALEKAAEPEAEAVATPVAASSEPMTVEDILKMADNIAAGVDPLSTVAADDVPPVQTSINGVSTDFIADIIPASVPGVSESPRPTVRPANLVVASATTSVAVPAAAPVATGRTFDQALAASEALALGTNLVQIGAYDSAEVAQTEWARFNAQFPDYMSGKTHVIQRAERGGRVFYRLRAVNFDDLSDTRRFCAALLAEGVDCVPVVLQ</sequence>
<gene>
    <name evidence="3" type="ORF">BVC71_04510</name>
</gene>
<reference evidence="3 4" key="1">
    <citation type="submission" date="2016-12" db="EMBL/GenBank/DDBJ databases">
        <title>The draft genome sequence of HSLHS2.</title>
        <authorList>
            <person name="Hu D."/>
            <person name="Wang L."/>
            <person name="Shao Z."/>
        </authorList>
    </citation>
    <scope>NUCLEOTIDE SEQUENCE [LARGE SCALE GENOMIC DNA]</scope>
    <source>
        <strain evidence="3">MCCC 1A06712</strain>
    </source>
</reference>
<evidence type="ECO:0000313" key="3">
    <source>
        <dbReference type="EMBL" id="OUD10751.1"/>
    </source>
</evidence>
<protein>
    <recommendedName>
        <fullName evidence="2">SPOR domain-containing protein</fullName>
    </recommendedName>
</protein>
<dbReference type="Gene3D" id="3.30.70.1070">
    <property type="entry name" value="Sporulation related repeat"/>
    <property type="match status" value="1"/>
</dbReference>
<dbReference type="InterPro" id="IPR036680">
    <property type="entry name" value="SPOR-like_sf"/>
</dbReference>
<dbReference type="RefSeq" id="WP_086450399.1">
    <property type="nucleotide sequence ID" value="NZ_MSPP01000001.1"/>
</dbReference>
<dbReference type="EMBL" id="MSPP01000001">
    <property type="protein sequence ID" value="OUD10751.1"/>
    <property type="molecule type" value="Genomic_DNA"/>
</dbReference>
<evidence type="ECO:0000256" key="1">
    <source>
        <dbReference type="SAM" id="Phobius"/>
    </source>
</evidence>
<evidence type="ECO:0000259" key="2">
    <source>
        <dbReference type="PROSITE" id="PS51724"/>
    </source>
</evidence>
<feature type="domain" description="SPOR" evidence="2">
    <location>
        <begin position="254"/>
        <end position="339"/>
    </location>
</feature>
<proteinExistence type="predicted"/>
<dbReference type="GO" id="GO:0042834">
    <property type="term" value="F:peptidoglycan binding"/>
    <property type="evidence" value="ECO:0007669"/>
    <property type="project" value="InterPro"/>
</dbReference>
<dbReference type="Proteomes" id="UP000194664">
    <property type="component" value="Unassembled WGS sequence"/>
</dbReference>
<dbReference type="PROSITE" id="PS51724">
    <property type="entry name" value="SPOR"/>
    <property type="match status" value="1"/>
</dbReference>
<keyword evidence="4" id="KW-1185">Reference proteome</keyword>
<keyword evidence="1" id="KW-0472">Membrane</keyword>
<dbReference type="Pfam" id="PF05036">
    <property type="entry name" value="SPOR"/>
    <property type="match status" value="1"/>
</dbReference>
<accession>A0A251X2F1</accession>
<organism evidence="3 4">
    <name type="scientific">Marivivens niveibacter</name>
    <dbReference type="NCBI Taxonomy" id="1930667"/>
    <lineage>
        <taxon>Bacteria</taxon>
        <taxon>Pseudomonadati</taxon>
        <taxon>Pseudomonadota</taxon>
        <taxon>Alphaproteobacteria</taxon>
        <taxon>Rhodobacterales</taxon>
        <taxon>Paracoccaceae</taxon>
        <taxon>Marivivens group</taxon>
        <taxon>Marivivens</taxon>
    </lineage>
</organism>
<dbReference type="AlphaFoldDB" id="A0A251X2F1"/>
<dbReference type="InterPro" id="IPR007730">
    <property type="entry name" value="SPOR-like_dom"/>
</dbReference>
<dbReference type="OrthoDB" id="8479416at2"/>